<dbReference type="EMBL" id="JAVDRD010000004">
    <property type="protein sequence ID" value="MDR6511089.1"/>
    <property type="molecule type" value="Genomic_DNA"/>
</dbReference>
<comment type="caution">
    <text evidence="1">The sequence shown here is derived from an EMBL/GenBank/DDBJ whole genome shotgun (WGS) entry which is preliminary data.</text>
</comment>
<name>A0ABU1ML71_9SPHN</name>
<dbReference type="Proteomes" id="UP001184150">
    <property type="component" value="Unassembled WGS sequence"/>
</dbReference>
<organism evidence="1 2">
    <name type="scientific">Novosphingobium capsulatum</name>
    <dbReference type="NCBI Taxonomy" id="13688"/>
    <lineage>
        <taxon>Bacteria</taxon>
        <taxon>Pseudomonadati</taxon>
        <taxon>Pseudomonadota</taxon>
        <taxon>Alphaproteobacteria</taxon>
        <taxon>Sphingomonadales</taxon>
        <taxon>Sphingomonadaceae</taxon>
        <taxon>Novosphingobium</taxon>
    </lineage>
</organism>
<evidence type="ECO:0000313" key="1">
    <source>
        <dbReference type="EMBL" id="MDR6511089.1"/>
    </source>
</evidence>
<protein>
    <submittedName>
        <fullName evidence="1">Uncharacterized protein</fullName>
    </submittedName>
</protein>
<keyword evidence="2" id="KW-1185">Reference proteome</keyword>
<gene>
    <name evidence="1" type="ORF">J2792_001961</name>
</gene>
<reference evidence="1 2" key="1">
    <citation type="submission" date="2023-07" db="EMBL/GenBank/DDBJ databases">
        <title>Sorghum-associated microbial communities from plants grown in Nebraska, USA.</title>
        <authorList>
            <person name="Schachtman D."/>
        </authorList>
    </citation>
    <scope>NUCLEOTIDE SEQUENCE [LARGE SCALE GENOMIC DNA]</scope>
    <source>
        <strain evidence="1 2">DS1027</strain>
    </source>
</reference>
<evidence type="ECO:0000313" key="2">
    <source>
        <dbReference type="Proteomes" id="UP001184150"/>
    </source>
</evidence>
<proteinExistence type="predicted"/>
<sequence>MTPLLATTASDRLVERPGMELGARLASRVRRPSREVVVV</sequence>
<accession>A0ABU1ML71</accession>